<evidence type="ECO:0000256" key="1">
    <source>
        <dbReference type="ARBA" id="ARBA00009108"/>
    </source>
</evidence>
<dbReference type="PANTHER" id="PTHR37313:SF2">
    <property type="entry name" value="UPF0749 PROTEIN YLXX"/>
    <property type="match status" value="1"/>
</dbReference>
<evidence type="ECO:0000313" key="3">
    <source>
        <dbReference type="EMBL" id="MFB5191595.1"/>
    </source>
</evidence>
<evidence type="ECO:0000256" key="2">
    <source>
        <dbReference type="SAM" id="Coils"/>
    </source>
</evidence>
<feature type="coiled-coil region" evidence="2">
    <location>
        <begin position="38"/>
        <end position="72"/>
    </location>
</feature>
<evidence type="ECO:0000313" key="4">
    <source>
        <dbReference type="Proteomes" id="UP001579974"/>
    </source>
</evidence>
<dbReference type="Gene3D" id="3.30.70.1880">
    <property type="entry name" value="Protein of unknown function DUF881"/>
    <property type="match status" value="1"/>
</dbReference>
<accession>A0ABV5AIB3</accession>
<gene>
    <name evidence="3" type="ORF">KKP3000_000369</name>
</gene>
<organism evidence="3 4">
    <name type="scientific">Alicyclobacillus fastidiosus</name>
    <dbReference type="NCBI Taxonomy" id="392011"/>
    <lineage>
        <taxon>Bacteria</taxon>
        <taxon>Bacillati</taxon>
        <taxon>Bacillota</taxon>
        <taxon>Bacilli</taxon>
        <taxon>Bacillales</taxon>
        <taxon>Alicyclobacillaceae</taxon>
        <taxon>Alicyclobacillus</taxon>
    </lineage>
</organism>
<proteinExistence type="inferred from homology"/>
<comment type="similarity">
    <text evidence="1">Belongs to the UPF0749 family.</text>
</comment>
<reference evidence="3 4" key="1">
    <citation type="journal article" date="2024" name="Int. J. Mol. Sci.">
        <title>Exploration of Alicyclobacillus spp. Genome in Search of Antibiotic Resistance.</title>
        <authorList>
            <person name="Bucka-Kolendo J."/>
            <person name="Kiousi D.E."/>
            <person name="Dekowska A."/>
            <person name="Mikolajczuk-Szczyrba A."/>
            <person name="Karadedos D.M."/>
            <person name="Michael P."/>
            <person name="Galanis A."/>
            <person name="Sokolowska B."/>
        </authorList>
    </citation>
    <scope>NUCLEOTIDE SEQUENCE [LARGE SCALE GENOMIC DNA]</scope>
    <source>
        <strain evidence="3 4">KKP 3000</strain>
    </source>
</reference>
<dbReference type="Pfam" id="PF05949">
    <property type="entry name" value="DUF881"/>
    <property type="match status" value="1"/>
</dbReference>
<dbReference type="InterPro" id="IPR010273">
    <property type="entry name" value="DUF881"/>
</dbReference>
<dbReference type="RefSeq" id="WP_275473106.1">
    <property type="nucleotide sequence ID" value="NZ_CP162940.1"/>
</dbReference>
<dbReference type="EMBL" id="JBDXSU010000012">
    <property type="protein sequence ID" value="MFB5191595.1"/>
    <property type="molecule type" value="Genomic_DNA"/>
</dbReference>
<name>A0ABV5AIB3_9BACL</name>
<keyword evidence="2" id="KW-0175">Coiled coil</keyword>
<protein>
    <submittedName>
        <fullName evidence="3">DUF881 domain-containing protein</fullName>
    </submittedName>
</protein>
<comment type="caution">
    <text evidence="3">The sequence shown here is derived from an EMBL/GenBank/DDBJ whole genome shotgun (WGS) entry which is preliminary data.</text>
</comment>
<dbReference type="PANTHER" id="PTHR37313">
    <property type="entry name" value="UPF0749 PROTEIN RV1825"/>
    <property type="match status" value="1"/>
</dbReference>
<keyword evidence="4" id="KW-1185">Reference proteome</keyword>
<sequence length="244" mass="26059">MQRKSLILGVSAISAALGFMLTVQITSRPSYSGNSTSYIDLRTQVDELAQEHQILENDISKANAQLDEYQVAKESGSSLQQVLLNDQKTVEQQAGITPVSGPGIVITIEYDPSVPAVPEDMALYPSMQDQMLAETVNTLFGNGATAISINDQRLVTTSSIRLVSGLAGIEGVNVNKVPITMPYEIMAVGNVQTMQAALTVESLKDYYNMMGVGFKVAAHTEKNGVQVAGYTGALPGQWAKEGNG</sequence>
<dbReference type="Proteomes" id="UP001579974">
    <property type="component" value="Unassembled WGS sequence"/>
</dbReference>